<evidence type="ECO:0000313" key="2">
    <source>
        <dbReference type="Proteomes" id="UP000006365"/>
    </source>
</evidence>
<evidence type="ECO:0000313" key="1">
    <source>
        <dbReference type="EMBL" id="ADW16384.1"/>
    </source>
</evidence>
<dbReference type="RefSeq" id="WP_015722932.1">
    <property type="nucleotide sequence ID" value="NC_014972.1"/>
</dbReference>
<dbReference type="KEGG" id="dpr:Despr_0195"/>
<reference evidence="1 2" key="1">
    <citation type="journal article" date="2011" name="Stand. Genomic Sci.">
        <title>Complete genome sequence of Desulfobulbus propionicus type strain (1pr3).</title>
        <authorList>
            <person name="Pagani I."/>
            <person name="Lapidus A."/>
            <person name="Nolan M."/>
            <person name="Lucas S."/>
            <person name="Hammon N."/>
            <person name="Deshpande S."/>
            <person name="Cheng J.F."/>
            <person name="Chertkov O."/>
            <person name="Davenport K."/>
            <person name="Tapia R."/>
            <person name="Han C."/>
            <person name="Goodwin L."/>
            <person name="Pitluck S."/>
            <person name="Liolios K."/>
            <person name="Mavromatis K."/>
            <person name="Ivanova N."/>
            <person name="Mikhailova N."/>
            <person name="Pati A."/>
            <person name="Chen A."/>
            <person name="Palaniappan K."/>
            <person name="Land M."/>
            <person name="Hauser L."/>
            <person name="Chang Y.J."/>
            <person name="Jeffries C.D."/>
            <person name="Detter J.C."/>
            <person name="Brambilla E."/>
            <person name="Kannan K.P."/>
            <person name="Djao O.D."/>
            <person name="Rohde M."/>
            <person name="Pukall R."/>
            <person name="Spring S."/>
            <person name="Goker M."/>
            <person name="Sikorski J."/>
            <person name="Woyke T."/>
            <person name="Bristow J."/>
            <person name="Eisen J.A."/>
            <person name="Markowitz V."/>
            <person name="Hugenholtz P."/>
            <person name="Kyrpides N.C."/>
            <person name="Klenk H.P."/>
        </authorList>
    </citation>
    <scope>NUCLEOTIDE SEQUENCE [LARGE SCALE GENOMIC DNA]</scope>
    <source>
        <strain evidence="2">ATCC 33891 / DSM 2032 / 1pr3</strain>
    </source>
</reference>
<gene>
    <name evidence="1" type="ordered locus">Despr_0195</name>
</gene>
<dbReference type="Pfam" id="PF05354">
    <property type="entry name" value="Phage_attach"/>
    <property type="match status" value="1"/>
</dbReference>
<proteinExistence type="predicted"/>
<name>A0A7U3YJ83_DESPD</name>
<dbReference type="InterPro" id="IPR053734">
    <property type="entry name" value="Phage_Head-Tail_Connect_sf"/>
</dbReference>
<organism evidence="1 2">
    <name type="scientific">Desulfobulbus propionicus (strain ATCC 33891 / DSM 2032 / VKM B-1956 / 1pr3)</name>
    <dbReference type="NCBI Taxonomy" id="577650"/>
    <lineage>
        <taxon>Bacteria</taxon>
        <taxon>Pseudomonadati</taxon>
        <taxon>Thermodesulfobacteriota</taxon>
        <taxon>Desulfobulbia</taxon>
        <taxon>Desulfobulbales</taxon>
        <taxon>Desulfobulbaceae</taxon>
        <taxon>Desulfobulbus</taxon>
    </lineage>
</organism>
<dbReference type="AlphaFoldDB" id="A0A7U3YJ83"/>
<dbReference type="EMBL" id="CP002364">
    <property type="protein sequence ID" value="ADW16384.1"/>
    <property type="molecule type" value="Genomic_DNA"/>
</dbReference>
<dbReference type="Gene3D" id="2.40.10.180">
    <property type="entry name" value="Phage tail proteins"/>
    <property type="match status" value="1"/>
</dbReference>
<dbReference type="Proteomes" id="UP000006365">
    <property type="component" value="Chromosome"/>
</dbReference>
<accession>A0A7U3YJ83</accession>
<dbReference type="GO" id="GO:0019068">
    <property type="term" value="P:virion assembly"/>
    <property type="evidence" value="ECO:0007669"/>
    <property type="project" value="InterPro"/>
</dbReference>
<sequence length="99" mass="10277">MIDTNETLGFLLEDFGVEALINGGPKTIVVDPFLDGSTEFNGETIDHSGPFAIAAVADTEALAAGDQGDTLTINGTDFTLLAIDPDGQGGVVLRLEEQP</sequence>
<protein>
    <submittedName>
        <fullName evidence="1">Beta strand repeat-containing protein</fullName>
    </submittedName>
</protein>
<dbReference type="InterPro" id="IPR008018">
    <property type="entry name" value="Phage_tail_attach_FII"/>
</dbReference>
<keyword evidence="2" id="KW-1185">Reference proteome</keyword>